<keyword evidence="2 6" id="KW-0812">Transmembrane</keyword>
<dbReference type="Proteomes" id="UP001627154">
    <property type="component" value="Unassembled WGS sequence"/>
</dbReference>
<evidence type="ECO:0000256" key="6">
    <source>
        <dbReference type="SAM" id="Phobius"/>
    </source>
</evidence>
<sequence length="459" mass="52308">MSRLCCYSLFCIPPAPTNRSNVDDSSTTSSQASSNVSSGGGSGTWTPLCLGSASLALLSLCVVIVAVSTDKWLLTEEKLARLPWTNQQQQQQQNQRKNGNNSENIKLTYSGLWRVCVAYAAETYQEFECSSIDYFPKEEYSPDPSDSTMAIPYAVTKSAVFFLVATALLIAAEFCYLFGLLLRPRTSLYIFTAAVIMIVSGLLMLVGMVMYISIFKAEVGSKLRPRSSFQGPPFVYRYGYSFLLYVSGFITTELAGITAIFLHISWQQLELDREYSKRKCLNHDSYPLNYNYSGHSHNHHHMLMPPLQAHRYYSSMLGYHLCDHHQKRYLYERPIFTESTDLYQYQHQQQMNHHHHHHYQAHNHHNHQHQNMAHLECCEELMSRSHSVTSCNRYHTGMPHDLTTETVSTIADVLQDDCRASPLQHECVSFDLGDNLPPLPETVRSSAWKSNSFKRTTPV</sequence>
<feature type="compositionally biased region" description="Low complexity" evidence="5">
    <location>
        <begin position="25"/>
        <end position="37"/>
    </location>
</feature>
<comment type="subcellular location">
    <subcellularLocation>
        <location evidence="1">Membrane</location>
        <topology evidence="1">Multi-pass membrane protein</topology>
    </subcellularLocation>
</comment>
<reference evidence="7 8" key="1">
    <citation type="journal article" date="2024" name="bioRxiv">
        <title>A reference genome for Trichogramma kaykai: A tiny desert-dwelling parasitoid wasp with competing sex-ratio distorters.</title>
        <authorList>
            <person name="Culotta J."/>
            <person name="Lindsey A.R."/>
        </authorList>
    </citation>
    <scope>NUCLEOTIDE SEQUENCE [LARGE SCALE GENOMIC DNA]</scope>
    <source>
        <strain evidence="7 8">KSX58</strain>
    </source>
</reference>
<name>A0ABD2W5N6_9HYME</name>
<evidence type="ECO:0000256" key="4">
    <source>
        <dbReference type="ARBA" id="ARBA00023136"/>
    </source>
</evidence>
<dbReference type="GO" id="GO:0016020">
    <property type="term" value="C:membrane"/>
    <property type="evidence" value="ECO:0007669"/>
    <property type="project" value="UniProtKB-SubCell"/>
</dbReference>
<keyword evidence="3 6" id="KW-1133">Transmembrane helix</keyword>
<feature type="region of interest" description="Disordered" evidence="5">
    <location>
        <begin position="18"/>
        <end position="41"/>
    </location>
</feature>
<dbReference type="PANTHER" id="PTHR12107">
    <property type="entry name" value="VOLTAGE-DEPENDENT CALCIUM CHANNEL GAMMA SUBUNIT"/>
    <property type="match status" value="1"/>
</dbReference>
<accession>A0ABD2W5N6</accession>
<gene>
    <name evidence="7" type="ORF">TKK_016474</name>
</gene>
<dbReference type="AlphaFoldDB" id="A0ABD2W5N6"/>
<evidence type="ECO:0000313" key="8">
    <source>
        <dbReference type="Proteomes" id="UP001627154"/>
    </source>
</evidence>
<dbReference type="Pfam" id="PF13903">
    <property type="entry name" value="Claudin_2"/>
    <property type="match status" value="1"/>
</dbReference>
<dbReference type="InterPro" id="IPR004031">
    <property type="entry name" value="PMP22/EMP/MP20/Claudin"/>
</dbReference>
<feature type="transmembrane region" description="Helical" evidence="6">
    <location>
        <begin position="43"/>
        <end position="67"/>
    </location>
</feature>
<feature type="transmembrane region" description="Helical" evidence="6">
    <location>
        <begin position="188"/>
        <end position="214"/>
    </location>
</feature>
<evidence type="ECO:0000313" key="7">
    <source>
        <dbReference type="EMBL" id="KAL3388236.1"/>
    </source>
</evidence>
<dbReference type="Gene3D" id="1.20.140.150">
    <property type="match status" value="1"/>
</dbReference>
<evidence type="ECO:0008006" key="9">
    <source>
        <dbReference type="Google" id="ProtNLM"/>
    </source>
</evidence>
<dbReference type="PANTHER" id="PTHR12107:SF0">
    <property type="entry name" value="STARGAZIN (MAMMALIAN CALCIUM CHANNEL) HOMOLOG"/>
    <property type="match status" value="1"/>
</dbReference>
<evidence type="ECO:0000256" key="1">
    <source>
        <dbReference type="ARBA" id="ARBA00004141"/>
    </source>
</evidence>
<feature type="transmembrane region" description="Helical" evidence="6">
    <location>
        <begin position="235"/>
        <end position="266"/>
    </location>
</feature>
<proteinExistence type="predicted"/>
<feature type="transmembrane region" description="Helical" evidence="6">
    <location>
        <begin position="159"/>
        <end position="182"/>
    </location>
</feature>
<keyword evidence="4 6" id="KW-0472">Membrane</keyword>
<evidence type="ECO:0000256" key="5">
    <source>
        <dbReference type="SAM" id="MobiDB-lite"/>
    </source>
</evidence>
<protein>
    <recommendedName>
        <fullName evidence="9">Voltage-dependent calcium channel gamma-7 subunit</fullName>
    </recommendedName>
</protein>
<dbReference type="EMBL" id="JBJJXI010000134">
    <property type="protein sequence ID" value="KAL3388236.1"/>
    <property type="molecule type" value="Genomic_DNA"/>
</dbReference>
<comment type="caution">
    <text evidence="7">The sequence shown here is derived from an EMBL/GenBank/DDBJ whole genome shotgun (WGS) entry which is preliminary data.</text>
</comment>
<keyword evidence="8" id="KW-1185">Reference proteome</keyword>
<evidence type="ECO:0000256" key="3">
    <source>
        <dbReference type="ARBA" id="ARBA00022989"/>
    </source>
</evidence>
<evidence type="ECO:0000256" key="2">
    <source>
        <dbReference type="ARBA" id="ARBA00022692"/>
    </source>
</evidence>
<dbReference type="InterPro" id="IPR051072">
    <property type="entry name" value="CACNG_subunit"/>
</dbReference>
<organism evidence="7 8">
    <name type="scientific">Trichogramma kaykai</name>
    <dbReference type="NCBI Taxonomy" id="54128"/>
    <lineage>
        <taxon>Eukaryota</taxon>
        <taxon>Metazoa</taxon>
        <taxon>Ecdysozoa</taxon>
        <taxon>Arthropoda</taxon>
        <taxon>Hexapoda</taxon>
        <taxon>Insecta</taxon>
        <taxon>Pterygota</taxon>
        <taxon>Neoptera</taxon>
        <taxon>Endopterygota</taxon>
        <taxon>Hymenoptera</taxon>
        <taxon>Apocrita</taxon>
        <taxon>Proctotrupomorpha</taxon>
        <taxon>Chalcidoidea</taxon>
        <taxon>Trichogrammatidae</taxon>
        <taxon>Trichogramma</taxon>
    </lineage>
</organism>